<reference evidence="1" key="1">
    <citation type="submission" date="2021-06" db="EMBL/GenBank/DDBJ databases">
        <authorList>
            <person name="Kallberg Y."/>
            <person name="Tangrot J."/>
            <person name="Rosling A."/>
        </authorList>
    </citation>
    <scope>NUCLEOTIDE SEQUENCE</scope>
    <source>
        <strain evidence="1">MA461A</strain>
    </source>
</reference>
<dbReference type="EMBL" id="CAJVQC010108287">
    <property type="protein sequence ID" value="CAG8834120.1"/>
    <property type="molecule type" value="Genomic_DNA"/>
</dbReference>
<organism evidence="1 2">
    <name type="scientific">Racocetra persica</name>
    <dbReference type="NCBI Taxonomy" id="160502"/>
    <lineage>
        <taxon>Eukaryota</taxon>
        <taxon>Fungi</taxon>
        <taxon>Fungi incertae sedis</taxon>
        <taxon>Mucoromycota</taxon>
        <taxon>Glomeromycotina</taxon>
        <taxon>Glomeromycetes</taxon>
        <taxon>Diversisporales</taxon>
        <taxon>Gigasporaceae</taxon>
        <taxon>Racocetra</taxon>
    </lineage>
</organism>
<feature type="non-terminal residue" evidence="1">
    <location>
        <position position="1"/>
    </location>
</feature>
<protein>
    <submittedName>
        <fullName evidence="1">7282_t:CDS:1</fullName>
    </submittedName>
</protein>
<accession>A0ACA9SCS7</accession>
<name>A0ACA9SCS7_9GLOM</name>
<feature type="non-terminal residue" evidence="1">
    <location>
        <position position="73"/>
    </location>
</feature>
<dbReference type="Proteomes" id="UP000789920">
    <property type="component" value="Unassembled WGS sequence"/>
</dbReference>
<evidence type="ECO:0000313" key="1">
    <source>
        <dbReference type="EMBL" id="CAG8834120.1"/>
    </source>
</evidence>
<gene>
    <name evidence="1" type="ORF">RPERSI_LOCUS29082</name>
</gene>
<proteinExistence type="predicted"/>
<keyword evidence="2" id="KW-1185">Reference proteome</keyword>
<evidence type="ECO:0000313" key="2">
    <source>
        <dbReference type="Proteomes" id="UP000789920"/>
    </source>
</evidence>
<comment type="caution">
    <text evidence="1">The sequence shown here is derived from an EMBL/GenBank/DDBJ whole genome shotgun (WGS) entry which is preliminary data.</text>
</comment>
<sequence>EFPKFVSELFRNEMHALFIRCRNLDDSKSNRIIKKFLKILVPEIGEQNFDDAASKFRSTFTEWRHVLWNKIIK</sequence>